<dbReference type="AlphaFoldDB" id="C3XVE4"/>
<dbReference type="eggNOG" id="KOG3780">
    <property type="taxonomic scope" value="Eukaryota"/>
</dbReference>
<dbReference type="Pfam" id="PF00339">
    <property type="entry name" value="Arrestin_N"/>
    <property type="match status" value="2"/>
</dbReference>
<feature type="domain" description="Arrestin C-terminal-like" evidence="2">
    <location>
        <begin position="194"/>
        <end position="323"/>
    </location>
</feature>
<proteinExistence type="inferred from homology"/>
<reference evidence="3" key="1">
    <citation type="journal article" date="2008" name="Nature">
        <title>The amphioxus genome and the evolution of the chordate karyotype.</title>
        <authorList>
            <consortium name="US DOE Joint Genome Institute (JGI-PGF)"/>
            <person name="Putnam N.H."/>
            <person name="Butts T."/>
            <person name="Ferrier D.E.K."/>
            <person name="Furlong R.F."/>
            <person name="Hellsten U."/>
            <person name="Kawashima T."/>
            <person name="Robinson-Rechavi M."/>
            <person name="Shoguchi E."/>
            <person name="Terry A."/>
            <person name="Yu J.-K."/>
            <person name="Benito-Gutierrez E.L."/>
            <person name="Dubchak I."/>
            <person name="Garcia-Fernandez J."/>
            <person name="Gibson-Brown J.J."/>
            <person name="Grigoriev I.V."/>
            <person name="Horton A.C."/>
            <person name="de Jong P.J."/>
            <person name="Jurka J."/>
            <person name="Kapitonov V.V."/>
            <person name="Kohara Y."/>
            <person name="Kuroki Y."/>
            <person name="Lindquist E."/>
            <person name="Lucas S."/>
            <person name="Osoegawa K."/>
            <person name="Pennacchio L.A."/>
            <person name="Salamov A.A."/>
            <person name="Satou Y."/>
            <person name="Sauka-Spengler T."/>
            <person name="Schmutz J."/>
            <person name="Shin-I T."/>
            <person name="Toyoda A."/>
            <person name="Bronner-Fraser M."/>
            <person name="Fujiyama A."/>
            <person name="Holland L.Z."/>
            <person name="Holland P.W.H."/>
            <person name="Satoh N."/>
            <person name="Rokhsar D.S."/>
        </authorList>
    </citation>
    <scope>NUCLEOTIDE SEQUENCE [LARGE SCALE GENOMIC DNA]</scope>
    <source>
        <strain evidence="3">S238N-H82</strain>
        <tissue evidence="3">Testes</tissue>
    </source>
</reference>
<dbReference type="InterPro" id="IPR011022">
    <property type="entry name" value="Arrestin_C-like"/>
</dbReference>
<dbReference type="Pfam" id="PF02752">
    <property type="entry name" value="Arrestin_C"/>
    <property type="match status" value="1"/>
</dbReference>
<evidence type="ECO:0000256" key="1">
    <source>
        <dbReference type="ARBA" id="ARBA00005298"/>
    </source>
</evidence>
<comment type="similarity">
    <text evidence="1">Belongs to the arrestin family.</text>
</comment>
<dbReference type="PANTHER" id="PTHR11188">
    <property type="entry name" value="ARRESTIN DOMAIN CONTAINING PROTEIN"/>
    <property type="match status" value="1"/>
</dbReference>
<name>C3XVE4_BRAFL</name>
<dbReference type="InterPro" id="IPR014752">
    <property type="entry name" value="Arrestin-like_C"/>
</dbReference>
<dbReference type="SUPFAM" id="SSF81296">
    <property type="entry name" value="E set domains"/>
    <property type="match status" value="2"/>
</dbReference>
<gene>
    <name evidence="3" type="ORF">BRAFLDRAFT_94151</name>
</gene>
<evidence type="ECO:0000313" key="3">
    <source>
        <dbReference type="EMBL" id="EEN68070.1"/>
    </source>
</evidence>
<dbReference type="InterPro" id="IPR011021">
    <property type="entry name" value="Arrestin-like_N"/>
</dbReference>
<dbReference type="InterPro" id="IPR050357">
    <property type="entry name" value="Arrestin_domain-protein"/>
</dbReference>
<dbReference type="PANTHER" id="PTHR11188:SF176">
    <property type="entry name" value="ARRESTIN DOMAIN-CONTAINING PROTEIN 1"/>
    <property type="match status" value="1"/>
</dbReference>
<dbReference type="EMBL" id="GG666468">
    <property type="protein sequence ID" value="EEN68070.1"/>
    <property type="molecule type" value="Genomic_DNA"/>
</dbReference>
<dbReference type="Gene3D" id="2.60.40.640">
    <property type="match status" value="4"/>
</dbReference>
<protein>
    <recommendedName>
        <fullName evidence="2">Arrestin C-terminal-like domain-containing protein</fullName>
    </recommendedName>
</protein>
<dbReference type="STRING" id="7739.C3XVE4"/>
<sequence>MGKLQEFSIVFNNNVDVFQNGQWVCGQVVVNLNEGMKMRGIRLKFHGHANVHWTETHGSGDNRRTESYNNSETYFEHKVTMYGKGVRLKFHGHAYVHWTERHSTGSGKNRRTTTRHYSASETYFQHKGLPCSFEGAHGYVRYYIKGTIDKPWKFDHTVKRAFTVLDMYDLNEEPTALTPMAGQKSKMLCCLCCASGPIELQVQTDRTAYCPGETVQMRGTVENNANEEVTHVSAKLIQVVSFHATSKSRSSSSTLSKTECRGCAEGQSSQVEMSLTVPAIPPSSLRYCSIIDIDYALEISGHISGAHTSMDMKFPIKIGFVPLRSYYPSPPSFPAPPAAPYPLGTDAAYPPGAGATYPPAGGMPYPPAGNAAYPPAGGYPSAPPMGVMPSAPPPVMPVAGAPGLPPPSYAECQTGKANIKDSEDSEYTMGNMDFAPKYTYYDWSKHPAV</sequence>
<dbReference type="SMART" id="SM01017">
    <property type="entry name" value="Arrestin_C"/>
    <property type="match status" value="1"/>
</dbReference>
<dbReference type="InParanoid" id="C3XVE4"/>
<dbReference type="InterPro" id="IPR014756">
    <property type="entry name" value="Ig_E-set"/>
</dbReference>
<organism>
    <name type="scientific">Branchiostoma floridae</name>
    <name type="common">Florida lancelet</name>
    <name type="synonym">Amphioxus</name>
    <dbReference type="NCBI Taxonomy" id="7739"/>
    <lineage>
        <taxon>Eukaryota</taxon>
        <taxon>Metazoa</taxon>
        <taxon>Chordata</taxon>
        <taxon>Cephalochordata</taxon>
        <taxon>Leptocardii</taxon>
        <taxon>Amphioxiformes</taxon>
        <taxon>Branchiostomatidae</taxon>
        <taxon>Branchiostoma</taxon>
    </lineage>
</organism>
<accession>C3XVE4</accession>
<evidence type="ECO:0000259" key="2">
    <source>
        <dbReference type="SMART" id="SM01017"/>
    </source>
</evidence>